<dbReference type="EMBL" id="CP048983">
    <property type="protein sequence ID" value="QID77843.1"/>
    <property type="molecule type" value="Genomic_DNA"/>
</dbReference>
<proteinExistence type="predicted"/>
<sequence length="267" mass="30481">MDMEIEDSSPIDDLKLQKLDTNVYFGPCEILTQPILLQYENIKFIIGVNLSTEKIASFYTQYFRNSNSVIVNLCPPTTAAVATKKAAIDLYIRNNTILLQKFVGQYLQMGKKIKTSLTQAQTDTIQSLPQFCNSNVLSGEPLVQYQAFNDLLALFKSFSHFGNILVISSHSYDCALLKFLISRVMTYYPLVTIQDSLQYMKATLNISISTSDEFDILNDKELWEFGQTQEILKRRQTSSVKRRCVNLPENSTIDNRMLMGTTKRGRF</sequence>
<organism evidence="1 2">
    <name type="scientific">Saccharomyces pastorianus</name>
    <name type="common">Lager yeast</name>
    <name type="synonym">Saccharomyces cerevisiae x Saccharomyces eubayanus</name>
    <dbReference type="NCBI Taxonomy" id="27292"/>
    <lineage>
        <taxon>Eukaryota</taxon>
        <taxon>Fungi</taxon>
        <taxon>Dikarya</taxon>
        <taxon>Ascomycota</taxon>
        <taxon>Saccharomycotina</taxon>
        <taxon>Saccharomycetes</taxon>
        <taxon>Saccharomycetales</taxon>
        <taxon>Saccharomycetaceae</taxon>
        <taxon>Saccharomyces</taxon>
    </lineage>
</organism>
<name>A0A6C1DMI3_SACPS</name>
<protein>
    <submittedName>
        <fullName evidence="1">Uncharacterized protein</fullName>
    </submittedName>
</protein>
<dbReference type="OrthoDB" id="4069549at2759"/>
<evidence type="ECO:0000313" key="2">
    <source>
        <dbReference type="Proteomes" id="UP000501346"/>
    </source>
</evidence>
<gene>
    <name evidence="1" type="ORF">GRS66_000029</name>
</gene>
<evidence type="ECO:0000313" key="1">
    <source>
        <dbReference type="EMBL" id="QID77843.1"/>
    </source>
</evidence>
<reference evidence="1 2" key="1">
    <citation type="journal article" date="2019" name="BMC Genomics">
        <title>Chromosome level assembly and comparative genome analysis confirm lager-brewing yeasts originated from a single hybridization.</title>
        <authorList>
            <person name="Salazar A.N."/>
            <person name="Gorter de Vries A.R."/>
            <person name="van den Broek M."/>
            <person name="Brouwers N."/>
            <person name="de la Torre Cortes P."/>
            <person name="Kuijpers N.G.A."/>
            <person name="Daran J.G."/>
            <person name="Abeel T."/>
        </authorList>
    </citation>
    <scope>NUCLEOTIDE SEQUENCE [LARGE SCALE GENOMIC DNA]</scope>
    <source>
        <strain evidence="1 2">CBS 1483</strain>
    </source>
</reference>
<dbReference type="Proteomes" id="UP000501346">
    <property type="component" value="Chromosome ScI"/>
</dbReference>
<accession>A0A6C1DMI3</accession>
<keyword evidence="2" id="KW-1185">Reference proteome</keyword>
<dbReference type="AlphaFoldDB" id="A0A6C1DMI3"/>